<accession>A0AAD8YKG7</accession>
<feature type="domain" description="DUF6824" evidence="2">
    <location>
        <begin position="7"/>
        <end position="90"/>
    </location>
</feature>
<dbReference type="Proteomes" id="UP001224775">
    <property type="component" value="Unassembled WGS sequence"/>
</dbReference>
<dbReference type="EMBL" id="JATAAI010000003">
    <property type="protein sequence ID" value="KAK1746750.1"/>
    <property type="molecule type" value="Genomic_DNA"/>
</dbReference>
<organism evidence="3 4">
    <name type="scientific">Skeletonema marinoi</name>
    <dbReference type="NCBI Taxonomy" id="267567"/>
    <lineage>
        <taxon>Eukaryota</taxon>
        <taxon>Sar</taxon>
        <taxon>Stramenopiles</taxon>
        <taxon>Ochrophyta</taxon>
        <taxon>Bacillariophyta</taxon>
        <taxon>Coscinodiscophyceae</taxon>
        <taxon>Thalassiosirophycidae</taxon>
        <taxon>Thalassiosirales</taxon>
        <taxon>Skeletonemataceae</taxon>
        <taxon>Skeletonema</taxon>
        <taxon>Skeletonema marinoi-dohrnii complex</taxon>
    </lineage>
</organism>
<proteinExistence type="predicted"/>
<dbReference type="AlphaFoldDB" id="A0AAD8YKG7"/>
<evidence type="ECO:0000313" key="4">
    <source>
        <dbReference type="Proteomes" id="UP001224775"/>
    </source>
</evidence>
<evidence type="ECO:0000256" key="1">
    <source>
        <dbReference type="SAM" id="MobiDB-lite"/>
    </source>
</evidence>
<sequence>MEAQQNDVLSGRGACFNFHPGNKRFRSILVAQMAAYTTGTKKQKVMISKSIVETIYSMEPPGRFMKKCTDTGLWRVLSQREAADKTAQAMAYVVRTSRNATKKHSSVPLVSTTSQPNPRPIPPSYANTGLEDSASSPTAHPHVPGERASDLGRRWDTNNDLSSAADLMGRHHEFFPAGTQAMNQAMYCNEFIFKIS</sequence>
<keyword evidence="4" id="KW-1185">Reference proteome</keyword>
<evidence type="ECO:0000313" key="3">
    <source>
        <dbReference type="EMBL" id="KAK1746750.1"/>
    </source>
</evidence>
<feature type="region of interest" description="Disordered" evidence="1">
    <location>
        <begin position="103"/>
        <end position="157"/>
    </location>
</feature>
<protein>
    <recommendedName>
        <fullName evidence="2">DUF6824 domain-containing protein</fullName>
    </recommendedName>
</protein>
<dbReference type="InterPro" id="IPR049227">
    <property type="entry name" value="DUF6824"/>
</dbReference>
<feature type="compositionally biased region" description="Basic and acidic residues" evidence="1">
    <location>
        <begin position="143"/>
        <end position="157"/>
    </location>
</feature>
<name>A0AAD8YKG7_9STRA</name>
<gene>
    <name evidence="3" type="ORF">QTG54_002094</name>
</gene>
<comment type="caution">
    <text evidence="3">The sequence shown here is derived from an EMBL/GenBank/DDBJ whole genome shotgun (WGS) entry which is preliminary data.</text>
</comment>
<dbReference type="Pfam" id="PF20710">
    <property type="entry name" value="DUF6824"/>
    <property type="match status" value="1"/>
</dbReference>
<evidence type="ECO:0000259" key="2">
    <source>
        <dbReference type="Pfam" id="PF20710"/>
    </source>
</evidence>
<reference evidence="3" key="1">
    <citation type="submission" date="2023-06" db="EMBL/GenBank/DDBJ databases">
        <title>Survivors Of The Sea: Transcriptome response of Skeletonema marinoi to long-term dormancy.</title>
        <authorList>
            <person name="Pinder M.I.M."/>
            <person name="Kourtchenko O."/>
            <person name="Robertson E.K."/>
            <person name="Larsson T."/>
            <person name="Maumus F."/>
            <person name="Osuna-Cruz C.M."/>
            <person name="Vancaester E."/>
            <person name="Stenow R."/>
            <person name="Vandepoele K."/>
            <person name="Ploug H."/>
            <person name="Bruchert V."/>
            <person name="Godhe A."/>
            <person name="Topel M."/>
        </authorList>
    </citation>
    <scope>NUCLEOTIDE SEQUENCE</scope>
    <source>
        <strain evidence="3">R05AC</strain>
    </source>
</reference>